<evidence type="ECO:0000256" key="3">
    <source>
        <dbReference type="ARBA" id="ARBA00023172"/>
    </source>
</evidence>
<comment type="similarity">
    <text evidence="1">Belongs to the 'phage' integrase family.</text>
</comment>
<dbReference type="EMBL" id="BLLL01000013">
    <property type="protein sequence ID" value="GFH63345.1"/>
    <property type="molecule type" value="Genomic_DNA"/>
</dbReference>
<evidence type="ECO:0000313" key="6">
    <source>
        <dbReference type="Proteomes" id="UP000505077"/>
    </source>
</evidence>
<evidence type="ECO:0000256" key="1">
    <source>
        <dbReference type="ARBA" id="ARBA00008857"/>
    </source>
</evidence>
<reference evidence="5 6" key="1">
    <citation type="journal article" date="2020" name="ISME J.">
        <title>Parallel Reductive Genome Evolution in Desulfovibrio Ectosymbionts Independently Acquired by Trichonympha Protists in the Termite Gut.</title>
        <authorList>
            <person name="Takeuchi M."/>
            <person name="Kuwahara H."/>
            <person name="Murakami T."/>
            <person name="Takahashi K."/>
            <person name="Kajitani R."/>
            <person name="Toyoda A."/>
            <person name="Itoh T."/>
            <person name="Ohkuma M."/>
            <person name="Hongoh Y."/>
        </authorList>
    </citation>
    <scope>NUCLEOTIDE SEQUENCE [LARGE SCALE GENOMIC DNA]</scope>
    <source>
        <strain evidence="5">ZnDsv-02</strain>
    </source>
</reference>
<dbReference type="GO" id="GO:0015074">
    <property type="term" value="P:DNA integration"/>
    <property type="evidence" value="ECO:0007669"/>
    <property type="project" value="InterPro"/>
</dbReference>
<dbReference type="PANTHER" id="PTHR30349:SF64">
    <property type="entry name" value="PROPHAGE INTEGRASE INTD-RELATED"/>
    <property type="match status" value="1"/>
</dbReference>
<dbReference type="InterPro" id="IPR050090">
    <property type="entry name" value="Tyrosine_recombinase_XerCD"/>
</dbReference>
<dbReference type="InterPro" id="IPR010998">
    <property type="entry name" value="Integrase_recombinase_N"/>
</dbReference>
<gene>
    <name evidence="5" type="ORF">ZNDK_1116</name>
</gene>
<dbReference type="InterPro" id="IPR013762">
    <property type="entry name" value="Integrase-like_cat_sf"/>
</dbReference>
<dbReference type="PROSITE" id="PS51898">
    <property type="entry name" value="TYR_RECOMBINASE"/>
    <property type="match status" value="1"/>
</dbReference>
<dbReference type="SUPFAM" id="SSF56349">
    <property type="entry name" value="DNA breaking-rejoining enzymes"/>
    <property type="match status" value="1"/>
</dbReference>
<dbReference type="AlphaFoldDB" id="A0A6L2R732"/>
<dbReference type="InterPro" id="IPR011010">
    <property type="entry name" value="DNA_brk_join_enz"/>
</dbReference>
<proteinExistence type="inferred from homology"/>
<name>A0A6L2R732_9BACT</name>
<dbReference type="InterPro" id="IPR002104">
    <property type="entry name" value="Integrase_catalytic"/>
</dbReference>
<keyword evidence="3" id="KW-0233">DNA recombination</keyword>
<feature type="domain" description="Tyr recombinase" evidence="4">
    <location>
        <begin position="195"/>
        <end position="374"/>
    </location>
</feature>
<keyword evidence="2" id="KW-0238">DNA-binding</keyword>
<dbReference type="Proteomes" id="UP000505077">
    <property type="component" value="Unassembled WGS sequence"/>
</dbReference>
<dbReference type="CDD" id="cd00796">
    <property type="entry name" value="INT_Rci_Hp1_C"/>
    <property type="match status" value="1"/>
</dbReference>
<dbReference type="Gene3D" id="1.10.443.10">
    <property type="entry name" value="Intergrase catalytic core"/>
    <property type="match status" value="1"/>
</dbReference>
<comment type="caution">
    <text evidence="5">The sequence shown here is derived from an EMBL/GenBank/DDBJ whole genome shotgun (WGS) entry which is preliminary data.</text>
</comment>
<protein>
    <submittedName>
        <fullName evidence="5">Phage integrase</fullName>
    </submittedName>
</protein>
<accession>A0A6L2R732</accession>
<dbReference type="PANTHER" id="PTHR30349">
    <property type="entry name" value="PHAGE INTEGRASE-RELATED"/>
    <property type="match status" value="1"/>
</dbReference>
<dbReference type="GO" id="GO:0006310">
    <property type="term" value="P:DNA recombination"/>
    <property type="evidence" value="ECO:0007669"/>
    <property type="project" value="UniProtKB-KW"/>
</dbReference>
<organism evidence="5 6">
    <name type="scientific">Candidatus Desulfovibrio kirbyi</name>
    <dbReference type="NCBI Taxonomy" id="2696086"/>
    <lineage>
        <taxon>Bacteria</taxon>
        <taxon>Pseudomonadati</taxon>
        <taxon>Thermodesulfobacteriota</taxon>
        <taxon>Desulfovibrionia</taxon>
        <taxon>Desulfovibrionales</taxon>
        <taxon>Desulfovibrionaceae</taxon>
        <taxon>Desulfovibrio</taxon>
    </lineage>
</organism>
<dbReference type="Gene3D" id="1.10.150.130">
    <property type="match status" value="1"/>
</dbReference>
<dbReference type="GO" id="GO:0003677">
    <property type="term" value="F:DNA binding"/>
    <property type="evidence" value="ECO:0007669"/>
    <property type="project" value="UniProtKB-KW"/>
</dbReference>
<evidence type="ECO:0000256" key="2">
    <source>
        <dbReference type="ARBA" id="ARBA00023125"/>
    </source>
</evidence>
<evidence type="ECO:0000259" key="4">
    <source>
        <dbReference type="PROSITE" id="PS51898"/>
    </source>
</evidence>
<sequence>MSIKKAENVRVPTKFVGVYQLESTQKRYDGKPDICFYITYKSTNGKKVWEKIGWRSEKMSASLAADTRADRMQQIRLGEAAIPLQQKRKETSMTFGDAWAIFDEKWLPNLKRPESERMTYNIYLKPVLGGKLLKDITPLEMEGMKTNLLAKGLAPASVKLIIGNVRRVYNKLTEWDLYSGPKPMDKVKMPKVDNARDRFLTADEAQTLLAAVNKRSPLWYDISLTSLHTGMRLSEVLGLRPQDVDLKNKLLHPDGKTGKRSIPMNDVLFQTLERVVAERQDSELLFPSRKGTQLPSDSATKSFARAVVDAKLNPANVDRRHKVVFHTLRHTYCSWLAMEGVPLYVIGEMVGHSSTEMTKRYSHLCPDKRVQTVNVVQAIFSQGKAEATDKLPLKRRKKSKEQVIRQSAQI</sequence>
<evidence type="ECO:0000313" key="5">
    <source>
        <dbReference type="EMBL" id="GFH63345.1"/>
    </source>
</evidence>
<dbReference type="Pfam" id="PF00589">
    <property type="entry name" value="Phage_integrase"/>
    <property type="match status" value="1"/>
</dbReference>